<keyword evidence="3" id="KW-1185">Reference proteome</keyword>
<evidence type="ECO:0000313" key="2">
    <source>
        <dbReference type="EMBL" id="GFS08473.1"/>
    </source>
</evidence>
<dbReference type="InterPro" id="IPR011009">
    <property type="entry name" value="Kinase-like_dom_sf"/>
</dbReference>
<keyword evidence="2" id="KW-0418">Kinase</keyword>
<dbReference type="Pfam" id="PF00069">
    <property type="entry name" value="Pkinase"/>
    <property type="match status" value="1"/>
</dbReference>
<dbReference type="PROSITE" id="PS50011">
    <property type="entry name" value="PROTEIN_KINASE_DOM"/>
    <property type="match status" value="1"/>
</dbReference>
<sequence>MAQHFQTEDPMPIVDLKDGRFFPHFNLKYIRVIGKGHDGRVILASSASGFLAVKKIERSENTPRRTRRFFTEVNIMRSLSHPHLVPCYQAAMCDAYFAYSMPWYPGGDLTTVRRGHHPMDTATILRCMIEVSLAVEYLHERCLAHLDVKLENVFLDRADHAHLGDLGLLKHVTTESRTLPARGLGGTYAYLGPERFQAGPQDSIDPFKCDVYAVGVMCWLLVSKDKPGVNVDYQARVRTATGLRMSLRSALEQMLEANPAQRPTVSKVLELLFVASMF</sequence>
<dbReference type="InterPro" id="IPR051681">
    <property type="entry name" value="Ser/Thr_Kinases-Pseudokinases"/>
</dbReference>
<dbReference type="EMBL" id="BMAT01002526">
    <property type="protein sequence ID" value="GFS08473.1"/>
    <property type="molecule type" value="Genomic_DNA"/>
</dbReference>
<dbReference type="Gene3D" id="1.10.510.10">
    <property type="entry name" value="Transferase(Phosphotransferase) domain 1"/>
    <property type="match status" value="1"/>
</dbReference>
<dbReference type="Proteomes" id="UP000762676">
    <property type="component" value="Unassembled WGS sequence"/>
</dbReference>
<dbReference type="GO" id="GO:0005524">
    <property type="term" value="F:ATP binding"/>
    <property type="evidence" value="ECO:0007669"/>
    <property type="project" value="InterPro"/>
</dbReference>
<dbReference type="InterPro" id="IPR008271">
    <property type="entry name" value="Ser/Thr_kinase_AS"/>
</dbReference>
<evidence type="ECO:0000259" key="1">
    <source>
        <dbReference type="PROSITE" id="PS50011"/>
    </source>
</evidence>
<gene>
    <name evidence="2" type="ORF">ElyMa_001274600</name>
</gene>
<feature type="domain" description="Protein kinase" evidence="1">
    <location>
        <begin position="27"/>
        <end position="274"/>
    </location>
</feature>
<dbReference type="GO" id="GO:0004674">
    <property type="term" value="F:protein serine/threonine kinase activity"/>
    <property type="evidence" value="ECO:0007669"/>
    <property type="project" value="TreeGrafter"/>
</dbReference>
<dbReference type="PROSITE" id="PS00108">
    <property type="entry name" value="PROTEIN_KINASE_ST"/>
    <property type="match status" value="1"/>
</dbReference>
<reference evidence="2 3" key="1">
    <citation type="journal article" date="2021" name="Elife">
        <title>Chloroplast acquisition without the gene transfer in kleptoplastic sea slugs, Plakobranchus ocellatus.</title>
        <authorList>
            <person name="Maeda T."/>
            <person name="Takahashi S."/>
            <person name="Yoshida T."/>
            <person name="Shimamura S."/>
            <person name="Takaki Y."/>
            <person name="Nagai Y."/>
            <person name="Toyoda A."/>
            <person name="Suzuki Y."/>
            <person name="Arimoto A."/>
            <person name="Ishii H."/>
            <person name="Satoh N."/>
            <person name="Nishiyama T."/>
            <person name="Hasebe M."/>
            <person name="Maruyama T."/>
            <person name="Minagawa J."/>
            <person name="Obokata J."/>
            <person name="Shigenobu S."/>
        </authorList>
    </citation>
    <scope>NUCLEOTIDE SEQUENCE [LARGE SCALE GENOMIC DNA]</scope>
</reference>
<dbReference type="SUPFAM" id="SSF56112">
    <property type="entry name" value="Protein kinase-like (PK-like)"/>
    <property type="match status" value="1"/>
</dbReference>
<dbReference type="SMART" id="SM00220">
    <property type="entry name" value="S_TKc"/>
    <property type="match status" value="1"/>
</dbReference>
<comment type="caution">
    <text evidence="2">The sequence shown here is derived from an EMBL/GenBank/DDBJ whole genome shotgun (WGS) entry which is preliminary data.</text>
</comment>
<evidence type="ECO:0000313" key="3">
    <source>
        <dbReference type="Proteomes" id="UP000762676"/>
    </source>
</evidence>
<organism evidence="2 3">
    <name type="scientific">Elysia marginata</name>
    <dbReference type="NCBI Taxonomy" id="1093978"/>
    <lineage>
        <taxon>Eukaryota</taxon>
        <taxon>Metazoa</taxon>
        <taxon>Spiralia</taxon>
        <taxon>Lophotrochozoa</taxon>
        <taxon>Mollusca</taxon>
        <taxon>Gastropoda</taxon>
        <taxon>Heterobranchia</taxon>
        <taxon>Euthyneura</taxon>
        <taxon>Panpulmonata</taxon>
        <taxon>Sacoglossa</taxon>
        <taxon>Placobranchoidea</taxon>
        <taxon>Plakobranchidae</taxon>
        <taxon>Elysia</taxon>
    </lineage>
</organism>
<keyword evidence="2" id="KW-0808">Transferase</keyword>
<dbReference type="PANTHER" id="PTHR44329">
    <property type="entry name" value="SERINE/THREONINE-PROTEIN KINASE TNNI3K-RELATED"/>
    <property type="match status" value="1"/>
</dbReference>
<protein>
    <submittedName>
        <fullName evidence="2">Serine/threonine-protein kinase Nek3</fullName>
    </submittedName>
</protein>
<accession>A0AAV4IG24</accession>
<dbReference type="AlphaFoldDB" id="A0AAV4IG24"/>
<dbReference type="PANTHER" id="PTHR44329:SF289">
    <property type="entry name" value="SERINE_THREONINE-PROTEIN KINASE VIK"/>
    <property type="match status" value="1"/>
</dbReference>
<name>A0AAV4IG24_9GAST</name>
<dbReference type="InterPro" id="IPR000719">
    <property type="entry name" value="Prot_kinase_dom"/>
</dbReference>
<proteinExistence type="predicted"/>